<dbReference type="AlphaFoldDB" id="A0A0E3U7F0"/>
<evidence type="ECO:0000256" key="1">
    <source>
        <dbReference type="SAM" id="MobiDB-lite"/>
    </source>
</evidence>
<reference evidence="2" key="1">
    <citation type="submission" date="2016-06" db="EMBL/GenBank/DDBJ databases">
        <title>Pandoraea oxalativorans DSM 23570 Genome Sequencing.</title>
        <authorList>
            <person name="Ee R."/>
            <person name="Lim Y.-L."/>
            <person name="Yong D."/>
            <person name="Yin W.-F."/>
            <person name="Chan K.-G."/>
        </authorList>
    </citation>
    <scope>NUCLEOTIDE SEQUENCE</scope>
    <source>
        <strain evidence="2">DSM 23570</strain>
    </source>
</reference>
<sequence length="893" mass="96487">MTRINQRKTGRNLLPYADIGTDWRDGWQPLNGISGGFYRRETTSGRTYFDILQNTLVSARFTMPINAKALTAPGLGYRLDLYYQPTTRPGQPEPNAQLFCYPSARFSSLILPTPGDGSQARAAPWLTLDTTFGPGAQDNELELRLASGRQPDGTSLAPAEDPDSAVPEDGPDWPSALGRVHICGEIPGSVGTPGMSVGLFHGPLSLNAAHSSVSLDGVAARWLIDGKIPVCKGAEHRLALSVDDACGWAGDTAAGNPGTLVYAYWRDEAAADEQKLTLTPTEATPDDDAQHVQSPWTLTCDATSGGVHEILIESVHHAPPFALPALLVGDFKLLIGAGVAPDYKPCVALQETAVVRAQVVSAITDMPAVDTPVQWRVDGASATETRTDGDGWATFEFRPTADANVTVSVEGPYNEVPDLESISVQTIASPPWEQFQFLVDGERVDSEYGRVLLFPETAAHKLTLKPQDANVSLGEMVSLDYAFHSASGASGSLTFSPAPGVQRELTKDGLEWTVVASGDAISQMFDIIFTCKPWKTPPVLSGTVVPEAFELVALPGSETSMQGDYFVLGPTDQTLAPTTHSIVVQARAISDGSPLPGVPCALTNLVPDTAISSNYMTLNIEHAQITDATGSTTFPATFHMHRKEFHDDARITIVGGPSPVTAGIRYRRPPSRSSLTCVIAHIFPGRPDLGIPYATPTLRVFVLAQRYATVDGQFPNIDPGDVDVVLDLHDGSTLGPYKAIIHQDAPYRTLSATLDILLPPGDYSRVVHARISAGGRMGGLWHFDVDTETVEHHPQATDGKPTRLIYAPVQEAPINEWIYLQWPTYTNKEPWEQYSIYRGTGAPLDIEIFPIEYGQTAMARVRSTRAERRPLTLIRGVKDSIVVQLCNVALTWT</sequence>
<dbReference type="HOGENOM" id="CLU_323343_0_0_4"/>
<dbReference type="KEGG" id="pox:MB84_16970"/>
<dbReference type="EMBL" id="CP011253">
    <property type="protein sequence ID" value="AKC70809.1"/>
    <property type="molecule type" value="Genomic_DNA"/>
</dbReference>
<protein>
    <submittedName>
        <fullName evidence="2">Uncharacterized protein</fullName>
    </submittedName>
</protein>
<keyword evidence="3" id="KW-1185">Reference proteome</keyword>
<evidence type="ECO:0000313" key="2">
    <source>
        <dbReference type="EMBL" id="AKC70809.1"/>
    </source>
</evidence>
<proteinExistence type="predicted"/>
<evidence type="ECO:0000313" key="3">
    <source>
        <dbReference type="Proteomes" id="UP000035050"/>
    </source>
</evidence>
<dbReference type="RefSeq" id="WP_046291990.1">
    <property type="nucleotide sequence ID" value="NZ_CP011253.3"/>
</dbReference>
<dbReference type="Proteomes" id="UP000035050">
    <property type="component" value="Chromosome"/>
</dbReference>
<accession>A0A0E3U7F0</accession>
<dbReference type="PATRIC" id="fig|573737.6.peg.4335"/>
<gene>
    <name evidence="2" type="ORF">MB84_16970</name>
</gene>
<name>A0A0E3U7F0_9BURK</name>
<feature type="region of interest" description="Disordered" evidence="1">
    <location>
        <begin position="149"/>
        <end position="170"/>
    </location>
</feature>
<organism evidence="2 3">
    <name type="scientific">Pandoraea oxalativorans</name>
    <dbReference type="NCBI Taxonomy" id="573737"/>
    <lineage>
        <taxon>Bacteria</taxon>
        <taxon>Pseudomonadati</taxon>
        <taxon>Pseudomonadota</taxon>
        <taxon>Betaproteobacteria</taxon>
        <taxon>Burkholderiales</taxon>
        <taxon>Burkholderiaceae</taxon>
        <taxon>Pandoraea</taxon>
    </lineage>
</organism>
<dbReference type="OrthoDB" id="8932439at2"/>